<dbReference type="EMBL" id="VVIM01000002">
    <property type="protein sequence ID" value="KAB0802113.1"/>
    <property type="molecule type" value="Genomic_DNA"/>
</dbReference>
<comment type="caution">
    <text evidence="2">The sequence shown here is derived from an EMBL/GenBank/DDBJ whole genome shotgun (WGS) entry which is preliminary data.</text>
</comment>
<organism evidence="2 3">
    <name type="scientific">Photinus pyralis</name>
    <name type="common">Common eastern firefly</name>
    <name type="synonym">Lampyris pyralis</name>
    <dbReference type="NCBI Taxonomy" id="7054"/>
    <lineage>
        <taxon>Eukaryota</taxon>
        <taxon>Metazoa</taxon>
        <taxon>Ecdysozoa</taxon>
        <taxon>Arthropoda</taxon>
        <taxon>Hexapoda</taxon>
        <taxon>Insecta</taxon>
        <taxon>Pterygota</taxon>
        <taxon>Neoptera</taxon>
        <taxon>Endopterygota</taxon>
        <taxon>Coleoptera</taxon>
        <taxon>Polyphaga</taxon>
        <taxon>Elateriformia</taxon>
        <taxon>Elateroidea</taxon>
        <taxon>Lampyridae</taxon>
        <taxon>Lampyrinae</taxon>
        <taxon>Photinus</taxon>
    </lineage>
</organism>
<dbReference type="AlphaFoldDB" id="A0A5N4AXV1"/>
<protein>
    <submittedName>
        <fullName evidence="2">Uncharacterized protein</fullName>
    </submittedName>
</protein>
<name>A0A5N4AXV1_PHOPY</name>
<sequence>MRVWCEEDGELEQSDDSEESEEIKRNGDDTGLVQLARVSHVIWMQRKETDVVQLNNPQNGQWNKFASKQQSKKRKATLYCSGTSSHAKINRNNVQNFLRKHAYRSDKANKNCTDIAFICNTLHYLMFLLK</sequence>
<evidence type="ECO:0000256" key="1">
    <source>
        <dbReference type="SAM" id="MobiDB-lite"/>
    </source>
</evidence>
<accession>A0A5N4AXV1</accession>
<dbReference type="Proteomes" id="UP000327044">
    <property type="component" value="Unassembled WGS sequence"/>
</dbReference>
<feature type="compositionally biased region" description="Acidic residues" evidence="1">
    <location>
        <begin position="1"/>
        <end position="21"/>
    </location>
</feature>
<keyword evidence="3" id="KW-1185">Reference proteome</keyword>
<evidence type="ECO:0000313" key="2">
    <source>
        <dbReference type="EMBL" id="KAB0802113.1"/>
    </source>
</evidence>
<dbReference type="InParanoid" id="A0A5N4AXV1"/>
<reference evidence="2 3" key="1">
    <citation type="journal article" date="2018" name="Elife">
        <title>Firefly genomes illuminate parallel origins of bioluminescence in beetles.</title>
        <authorList>
            <person name="Fallon T.R."/>
            <person name="Lower S.E."/>
            <person name="Chang C.H."/>
            <person name="Bessho-Uehara M."/>
            <person name="Martin G.J."/>
            <person name="Bewick A.J."/>
            <person name="Behringer M."/>
            <person name="Debat H.J."/>
            <person name="Wong I."/>
            <person name="Day J.C."/>
            <person name="Suvorov A."/>
            <person name="Silva C.J."/>
            <person name="Stanger-Hall K.F."/>
            <person name="Hall D.W."/>
            <person name="Schmitz R.J."/>
            <person name="Nelson D.R."/>
            <person name="Lewis S.M."/>
            <person name="Shigenobu S."/>
            <person name="Bybee S.M."/>
            <person name="Larracuente A.M."/>
            <person name="Oba Y."/>
            <person name="Weng J.K."/>
        </authorList>
    </citation>
    <scope>NUCLEOTIDE SEQUENCE [LARGE SCALE GENOMIC DNA]</scope>
    <source>
        <strain evidence="2">1611_PpyrPB1</strain>
        <tissue evidence="2">Whole body</tissue>
    </source>
</reference>
<gene>
    <name evidence="2" type="ORF">PPYR_04299</name>
</gene>
<proteinExistence type="predicted"/>
<evidence type="ECO:0000313" key="3">
    <source>
        <dbReference type="Proteomes" id="UP000327044"/>
    </source>
</evidence>
<feature type="region of interest" description="Disordered" evidence="1">
    <location>
        <begin position="1"/>
        <end position="26"/>
    </location>
</feature>